<proteinExistence type="predicted"/>
<name>A0A285QYR9_9SPHN</name>
<sequence length="79" mass="7876">MADDSTTTADEMSADDAKSFFTQAQAKVTEAVHAAIEAAKENPKTAAAIATGAAAAVGAAAYGVTKLREDDGGTKKSGK</sequence>
<evidence type="ECO:0000313" key="2">
    <source>
        <dbReference type="Proteomes" id="UP000219494"/>
    </source>
</evidence>
<dbReference type="AlphaFoldDB" id="A0A285QYR9"/>
<protein>
    <submittedName>
        <fullName evidence="1">Uncharacterized protein</fullName>
    </submittedName>
</protein>
<dbReference type="Proteomes" id="UP000219494">
    <property type="component" value="Unassembled WGS sequence"/>
</dbReference>
<reference evidence="1 2" key="1">
    <citation type="submission" date="2017-07" db="EMBL/GenBank/DDBJ databases">
        <authorList>
            <person name="Sun Z.S."/>
            <person name="Albrecht U."/>
            <person name="Echele G."/>
            <person name="Lee C.C."/>
        </authorList>
    </citation>
    <scope>NUCLEOTIDE SEQUENCE [LARGE SCALE GENOMIC DNA]</scope>
    <source>
        <strain evidence="1 2">CGMCC 1.12672</strain>
    </source>
</reference>
<dbReference type="EMBL" id="OBMI01000002">
    <property type="protein sequence ID" value="SOB86976.1"/>
    <property type="molecule type" value="Genomic_DNA"/>
</dbReference>
<gene>
    <name evidence="1" type="ORF">SAMN06297144_2095</name>
</gene>
<evidence type="ECO:0000313" key="1">
    <source>
        <dbReference type="EMBL" id="SOB86976.1"/>
    </source>
</evidence>
<accession>A0A285QYR9</accession>
<dbReference type="RefSeq" id="WP_097063927.1">
    <property type="nucleotide sequence ID" value="NZ_OBMI01000002.1"/>
</dbReference>
<organism evidence="1 2">
    <name type="scientific">Sphingomonas guangdongensis</name>
    <dbReference type="NCBI Taxonomy" id="1141890"/>
    <lineage>
        <taxon>Bacteria</taxon>
        <taxon>Pseudomonadati</taxon>
        <taxon>Pseudomonadota</taxon>
        <taxon>Alphaproteobacteria</taxon>
        <taxon>Sphingomonadales</taxon>
        <taxon>Sphingomonadaceae</taxon>
        <taxon>Sphingomonas</taxon>
    </lineage>
</organism>
<keyword evidence="2" id="KW-1185">Reference proteome</keyword>